<name>A0A7W8P0N1_9BURK</name>
<dbReference type="AlphaFoldDB" id="A0A7W8P0N1"/>
<evidence type="ECO:0000313" key="2">
    <source>
        <dbReference type="EMBL" id="MBB5400349.1"/>
    </source>
</evidence>
<dbReference type="EMBL" id="JACHDE010000003">
    <property type="protein sequence ID" value="MBB5400349.1"/>
    <property type="molecule type" value="Genomic_DNA"/>
</dbReference>
<feature type="compositionally biased region" description="Low complexity" evidence="1">
    <location>
        <begin position="71"/>
        <end position="89"/>
    </location>
</feature>
<gene>
    <name evidence="2" type="ORF">HDG41_002398</name>
</gene>
<sequence length="89" mass="9388">MERCGGASLRAGAYSQAAEPRRGGRAAIGAAQQNTAQSIERSLTQAFRFAPIHAGSMIARGYSRARRRVAATRPITSSAPTSPTTPFQP</sequence>
<feature type="region of interest" description="Disordered" evidence="1">
    <location>
        <begin position="69"/>
        <end position="89"/>
    </location>
</feature>
<evidence type="ECO:0000256" key="1">
    <source>
        <dbReference type="SAM" id="MobiDB-lite"/>
    </source>
</evidence>
<proteinExistence type="predicted"/>
<reference evidence="2 3" key="1">
    <citation type="submission" date="2020-08" db="EMBL/GenBank/DDBJ databases">
        <title>Genomic Encyclopedia of Type Strains, Phase IV (KMG-V): Genome sequencing to study the core and pangenomes of soil and plant-associated prokaryotes.</title>
        <authorList>
            <person name="Whitman W."/>
        </authorList>
    </citation>
    <scope>NUCLEOTIDE SEQUENCE [LARGE SCALE GENOMIC DNA]</scope>
    <source>
        <strain evidence="2 3">JPY162</strain>
    </source>
</reference>
<protein>
    <submittedName>
        <fullName evidence="2">Uncharacterized protein</fullName>
    </submittedName>
</protein>
<dbReference type="Proteomes" id="UP000592820">
    <property type="component" value="Unassembled WGS sequence"/>
</dbReference>
<feature type="region of interest" description="Disordered" evidence="1">
    <location>
        <begin position="1"/>
        <end position="30"/>
    </location>
</feature>
<comment type="caution">
    <text evidence="2">The sequence shown here is derived from an EMBL/GenBank/DDBJ whole genome shotgun (WGS) entry which is preliminary data.</text>
</comment>
<accession>A0A7W8P0N1</accession>
<organism evidence="2 3">
    <name type="scientific">Paraburkholderia youngii</name>
    <dbReference type="NCBI Taxonomy" id="2782701"/>
    <lineage>
        <taxon>Bacteria</taxon>
        <taxon>Pseudomonadati</taxon>
        <taxon>Pseudomonadota</taxon>
        <taxon>Betaproteobacteria</taxon>
        <taxon>Burkholderiales</taxon>
        <taxon>Burkholderiaceae</taxon>
        <taxon>Paraburkholderia</taxon>
    </lineage>
</organism>
<evidence type="ECO:0000313" key="3">
    <source>
        <dbReference type="Proteomes" id="UP000592820"/>
    </source>
</evidence>